<dbReference type="EMBL" id="CP032707">
    <property type="protein sequence ID" value="AYG95819.1"/>
    <property type="molecule type" value="Genomic_DNA"/>
</dbReference>
<dbReference type="InterPro" id="IPR016987">
    <property type="entry name" value="UCP023238"/>
</dbReference>
<sequence>MKHIFSIIALPPATIGLLLSVSGHAFAQDKKAPFEEMAACQEITPNEARLACFDFTLARVLQARENGDLSVIDRAQVQEARRQLFGFSTVPLPALFGKNEPSEQIEAISTTLDRAVRDNQGRWLFHLTDGSQWRQVDNETYHLRPVQGDEVRVRRATLGSYFLNLASNRAVRVRRE</sequence>
<feature type="chain" id="PRO_5019832472" evidence="1">
    <location>
        <begin position="28"/>
        <end position="176"/>
    </location>
</feature>
<proteinExistence type="predicted"/>
<name>A0A494RK24_9CAUL</name>
<dbReference type="RefSeq" id="WP_121482953.1">
    <property type="nucleotide sequence ID" value="NZ_CP032707.1"/>
</dbReference>
<dbReference type="PIRSF" id="PIRSF032038">
    <property type="entry name" value="UCP023238"/>
    <property type="match status" value="1"/>
</dbReference>
<evidence type="ECO:0000256" key="1">
    <source>
        <dbReference type="SAM" id="SignalP"/>
    </source>
</evidence>
<evidence type="ECO:0000313" key="3">
    <source>
        <dbReference type="Proteomes" id="UP000276984"/>
    </source>
</evidence>
<dbReference type="AlphaFoldDB" id="A0A494RK24"/>
<evidence type="ECO:0000313" key="2">
    <source>
        <dbReference type="EMBL" id="AYG95819.1"/>
    </source>
</evidence>
<protein>
    <submittedName>
        <fullName evidence="2">Uncharacterized protein</fullName>
    </submittedName>
</protein>
<feature type="signal peptide" evidence="1">
    <location>
        <begin position="1"/>
        <end position="27"/>
    </location>
</feature>
<keyword evidence="3" id="KW-1185">Reference proteome</keyword>
<dbReference type="Proteomes" id="UP000276984">
    <property type="component" value="Chromosome"/>
</dbReference>
<gene>
    <name evidence="2" type="ORF">D8I30_12020</name>
</gene>
<accession>A0A494RK24</accession>
<keyword evidence="1" id="KW-0732">Signal</keyword>
<reference evidence="2 3" key="1">
    <citation type="submission" date="2018-10" db="EMBL/GenBank/DDBJ databases">
        <title>Complete genome sequence of Brevundimonas naejangsanensis BRV3.</title>
        <authorList>
            <person name="Berrios L."/>
            <person name="Ely B."/>
        </authorList>
    </citation>
    <scope>NUCLEOTIDE SEQUENCE [LARGE SCALE GENOMIC DNA]</scope>
    <source>
        <strain evidence="2 3">BRV3</strain>
    </source>
</reference>
<dbReference type="OrthoDB" id="7596780at2"/>
<organism evidence="2 3">
    <name type="scientific">Brevundimonas naejangsanensis</name>
    <dbReference type="NCBI Taxonomy" id="588932"/>
    <lineage>
        <taxon>Bacteria</taxon>
        <taxon>Pseudomonadati</taxon>
        <taxon>Pseudomonadota</taxon>
        <taxon>Alphaproteobacteria</taxon>
        <taxon>Caulobacterales</taxon>
        <taxon>Caulobacteraceae</taxon>
        <taxon>Brevundimonas</taxon>
    </lineage>
</organism>